<sequence length="40" mass="4770">MTRRPAWPQLVVWMEHAVRLDVVTAQQAARNWLRSRGRLL</sequence>
<keyword evidence="2" id="KW-1185">Reference proteome</keyword>
<accession>F0RR07</accession>
<keyword evidence="1" id="KW-0614">Plasmid</keyword>
<protein>
    <submittedName>
        <fullName evidence="1">Uncharacterized protein</fullName>
    </submittedName>
</protein>
<dbReference type="Proteomes" id="UP000007718">
    <property type="component" value="Plasmid pDEIPR03"/>
</dbReference>
<dbReference type="HOGENOM" id="CLU_3288405_0_0_0"/>
<dbReference type="EMBL" id="CP002539">
    <property type="protein sequence ID" value="ADY27716.1"/>
    <property type="molecule type" value="Genomic_DNA"/>
</dbReference>
<reference evidence="2" key="1">
    <citation type="submission" date="2011-02" db="EMBL/GenBank/DDBJ databases">
        <title>The complete sequence of plasmid3 of Deinococcus proteolyticus DSM 20540.</title>
        <authorList>
            <consortium name="US DOE Joint Genome Institute (JGI-PGF)"/>
            <person name="Lucas S."/>
            <person name="Copeland A."/>
            <person name="Lapidus A."/>
            <person name="Bruce D."/>
            <person name="Goodwin L."/>
            <person name="Pitluck S."/>
            <person name="Kyrpides N."/>
            <person name="Mavromatis K."/>
            <person name="Pagani I."/>
            <person name="Ivanova N."/>
            <person name="Ovchinnikova G."/>
            <person name="Zeytun A."/>
            <person name="Detter J.C."/>
            <person name="Han C."/>
            <person name="Land M."/>
            <person name="Hauser L."/>
            <person name="Markowitz V."/>
            <person name="Cheng J.-F."/>
            <person name="Hugenholtz P."/>
            <person name="Woyke T."/>
            <person name="Wu D."/>
            <person name="Pukall R."/>
            <person name="Steenblock K."/>
            <person name="Brambilla E."/>
            <person name="Klenk H.-P."/>
            <person name="Eisen J.A."/>
        </authorList>
    </citation>
    <scope>NUCLEOTIDE SEQUENCE [LARGE SCALE GENOMIC DNA]</scope>
    <source>
        <strain evidence="2">ATCC 35074 / DSM 20540 / JCM 6276 / NBRC 101906 / NCIMB 13154 / VKM Ac-1939 / CCM 2703 / MRP</strain>
        <plasmid evidence="2">Plasmid pDEIPR03</plasmid>
    </source>
</reference>
<proteinExistence type="predicted"/>
<name>F0RR07_DEIPM</name>
<geneLocation type="plasmid" evidence="1 2">
    <name>pDEIPR03</name>
</geneLocation>
<dbReference type="RefSeq" id="WP_013623222.1">
    <property type="nucleotide sequence ID" value="NC_015170.1"/>
</dbReference>
<evidence type="ECO:0000313" key="1">
    <source>
        <dbReference type="EMBL" id="ADY27716.1"/>
    </source>
</evidence>
<dbReference type="KEGG" id="dpt:Deipr_2603"/>
<organism evidence="1 2">
    <name type="scientific">Deinococcus proteolyticus (strain ATCC 35074 / DSM 20540 / JCM 6276 / NBRC 101906 / NCIMB 13154 / VKM Ac-1939 / CCM 2703 / MRP)</name>
    <dbReference type="NCBI Taxonomy" id="693977"/>
    <lineage>
        <taxon>Bacteria</taxon>
        <taxon>Thermotogati</taxon>
        <taxon>Deinococcota</taxon>
        <taxon>Deinococci</taxon>
        <taxon>Deinococcales</taxon>
        <taxon>Deinococcaceae</taxon>
        <taxon>Deinococcus</taxon>
    </lineage>
</organism>
<reference evidence="1 2" key="2">
    <citation type="journal article" date="2012" name="Stand. Genomic Sci.">
        <title>Complete genome sequence of the orange-red pigmented, radioresistant Deinococcus proteolyticus type strain (MRP(T)).</title>
        <authorList>
            <person name="Copeland A."/>
            <person name="Zeytun A."/>
            <person name="Yassawong M."/>
            <person name="Nolan M."/>
            <person name="Lucas S."/>
            <person name="Hammon N."/>
            <person name="Deshpande S."/>
            <person name="Cheng J.F."/>
            <person name="Han C."/>
            <person name="Tapia R."/>
            <person name="Goodwin L.A."/>
            <person name="Pitluck S."/>
            <person name="Mavromatis K."/>
            <person name="Liolios K."/>
            <person name="Pagani I."/>
            <person name="Ivanova N."/>
            <person name="Mikhailova N."/>
            <person name="Pati A."/>
            <person name="Chen A."/>
            <person name="Palaniappan K."/>
            <person name="Land M."/>
            <person name="Hauser L."/>
            <person name="Jeffries C.D."/>
            <person name="Brambilla E.M."/>
            <person name="Rohde M."/>
            <person name="Sikorski J."/>
            <person name="Pukall R."/>
            <person name="Goker M."/>
            <person name="Detter J.C."/>
            <person name="Woyke T."/>
            <person name="Bristow J."/>
            <person name="Eisen J.A."/>
            <person name="Markowitz V."/>
            <person name="Hugenholtz P."/>
            <person name="Kyrpides N.C."/>
            <person name="Klenk H.P."/>
            <person name="Lapidus A."/>
        </authorList>
    </citation>
    <scope>NUCLEOTIDE SEQUENCE [LARGE SCALE GENOMIC DNA]</scope>
    <source>
        <strain evidence="2">ATCC 35074 / DSM 20540 / JCM 6276 / NBRC 101906 / NCIMB 13154 / VKM Ac-1939 / CCM 2703 / MRP</strain>
        <plasmid evidence="2">Plasmid pDEIPR03</plasmid>
    </source>
</reference>
<dbReference type="AlphaFoldDB" id="F0RR07"/>
<gene>
    <name evidence="1" type="ordered locus">Deipr_2603</name>
</gene>
<evidence type="ECO:0000313" key="2">
    <source>
        <dbReference type="Proteomes" id="UP000007718"/>
    </source>
</evidence>